<accession>A0ABD0V6Z4</accession>
<keyword evidence="2" id="KW-1185">Reference proteome</keyword>
<dbReference type="AlphaFoldDB" id="A0ABD0V6Z4"/>
<dbReference type="PANTHER" id="PTHR14449">
    <property type="entry name" value="FANCONI ANEMIA GROUP F PROTEIN FANCF"/>
    <property type="match status" value="1"/>
</dbReference>
<dbReference type="Proteomes" id="UP001552299">
    <property type="component" value="Unassembled WGS sequence"/>
</dbReference>
<gene>
    <name evidence="1" type="ORF">M5K25_010385</name>
</gene>
<sequence>MSWSHPDISMEELVDRIKGFVDILVLASGYQSSGLPAIWDVDNIKKAVRWGLFFEDVFKSLRLYSNYVESVKELDAALFNLTSDPIFPLGLAHLSSATLSNARRFVLEHLLQAHPIKDEHLISFLRAVVEMDIDELSEAHNDCPKVYIDRLTLQMDSLELAAAGKGLTKADKTSMPEDDPNASKCFKQIDQNLFTNLIFNDETRGCIGADASFFVIQEILKRQAVMSRMSSIEKGLNSLSEIITRNTVGSENIRFEWKSVDGASSDGDQILMELEQFSQWRSRCLSYLLDKRTIKLHSGAELIFQAPKEQWIQIFEGLKSSKDPDNFLEITEILLLGLISSKWNYVIQNLISLPCDFLSILKKLSDLRELLQRNTPFLFSDKENGILQYLSSLLRSHPRKLWKLPSVLVAAAIPSWSVLFKTHLSDVENHYNESYHAARCHGCDRHGSKHQYCQVTDMIQSLYIFHIHFSPARD</sequence>
<organism evidence="1 2">
    <name type="scientific">Dendrobium thyrsiflorum</name>
    <name type="common">Pinecone-like raceme dendrobium</name>
    <name type="synonym">Orchid</name>
    <dbReference type="NCBI Taxonomy" id="117978"/>
    <lineage>
        <taxon>Eukaryota</taxon>
        <taxon>Viridiplantae</taxon>
        <taxon>Streptophyta</taxon>
        <taxon>Embryophyta</taxon>
        <taxon>Tracheophyta</taxon>
        <taxon>Spermatophyta</taxon>
        <taxon>Magnoliopsida</taxon>
        <taxon>Liliopsida</taxon>
        <taxon>Asparagales</taxon>
        <taxon>Orchidaceae</taxon>
        <taxon>Epidendroideae</taxon>
        <taxon>Malaxideae</taxon>
        <taxon>Dendrobiinae</taxon>
        <taxon>Dendrobium</taxon>
    </lineage>
</organism>
<evidence type="ECO:0000313" key="1">
    <source>
        <dbReference type="EMBL" id="KAL0918381.1"/>
    </source>
</evidence>
<dbReference type="InterPro" id="IPR035428">
    <property type="entry name" value="FANCF"/>
</dbReference>
<reference evidence="1 2" key="1">
    <citation type="journal article" date="2024" name="Plant Biotechnol. J.">
        <title>Dendrobium thyrsiflorum genome and its molecular insights into genes involved in important horticultural traits.</title>
        <authorList>
            <person name="Chen B."/>
            <person name="Wang J.Y."/>
            <person name="Zheng P.J."/>
            <person name="Li K.L."/>
            <person name="Liang Y.M."/>
            <person name="Chen X.F."/>
            <person name="Zhang C."/>
            <person name="Zhao X."/>
            <person name="He X."/>
            <person name="Zhang G.Q."/>
            <person name="Liu Z.J."/>
            <person name="Xu Q."/>
        </authorList>
    </citation>
    <scope>NUCLEOTIDE SEQUENCE [LARGE SCALE GENOMIC DNA]</scope>
    <source>
        <strain evidence="1">GZMU011</strain>
    </source>
</reference>
<name>A0ABD0V6Z4_DENTH</name>
<evidence type="ECO:0000313" key="2">
    <source>
        <dbReference type="Proteomes" id="UP001552299"/>
    </source>
</evidence>
<dbReference type="EMBL" id="JANQDX010000009">
    <property type="protein sequence ID" value="KAL0918381.1"/>
    <property type="molecule type" value="Genomic_DNA"/>
</dbReference>
<dbReference type="Pfam" id="PF11107">
    <property type="entry name" value="FANCF"/>
    <property type="match status" value="1"/>
</dbReference>
<proteinExistence type="predicted"/>
<dbReference type="PANTHER" id="PTHR14449:SF2">
    <property type="entry name" value="FANCONI ANEMIA GROUP F PROTEIN"/>
    <property type="match status" value="1"/>
</dbReference>
<protein>
    <submittedName>
        <fullName evidence="1">Uncharacterized protein</fullName>
    </submittedName>
</protein>
<comment type="caution">
    <text evidence="1">The sequence shown here is derived from an EMBL/GenBank/DDBJ whole genome shotgun (WGS) entry which is preliminary data.</text>
</comment>